<feature type="chain" id="PRO_5006880079" evidence="1">
    <location>
        <begin position="17"/>
        <end position="60"/>
    </location>
</feature>
<comment type="caution">
    <text evidence="2">The sequence shown here is derived from an EMBL/GenBank/DDBJ whole genome shotgun (WGS) entry which is preliminary data.</text>
</comment>
<evidence type="ECO:0000313" key="3">
    <source>
        <dbReference type="Proteomes" id="UP000054805"/>
    </source>
</evidence>
<evidence type="ECO:0000256" key="1">
    <source>
        <dbReference type="SAM" id="SignalP"/>
    </source>
</evidence>
<dbReference type="EMBL" id="JYDS01000103">
    <property type="protein sequence ID" value="KRZ25365.1"/>
    <property type="molecule type" value="Genomic_DNA"/>
</dbReference>
<reference evidence="2 3" key="1">
    <citation type="submission" date="2015-01" db="EMBL/GenBank/DDBJ databases">
        <title>Evolution of Trichinella species and genotypes.</title>
        <authorList>
            <person name="Korhonen P.K."/>
            <person name="Edoardo P."/>
            <person name="Giuseppe L.R."/>
            <person name="Gasser R.B."/>
        </authorList>
    </citation>
    <scope>NUCLEOTIDE SEQUENCE [LARGE SCALE GENOMIC DNA]</scope>
    <source>
        <strain evidence="2">ISS588</strain>
    </source>
</reference>
<sequence length="60" mass="6999">MQILSFLALTIQSLLQYKFLSDGIRSYQIIVEGFQLIIHVWKMKIKLPNALIACYTAQFH</sequence>
<evidence type="ECO:0000313" key="2">
    <source>
        <dbReference type="EMBL" id="KRZ25365.1"/>
    </source>
</evidence>
<gene>
    <name evidence="2" type="ORF">T4B_5983</name>
</gene>
<keyword evidence="1" id="KW-0732">Signal</keyword>
<keyword evidence="3" id="KW-1185">Reference proteome</keyword>
<accession>A0A0V1IT77</accession>
<feature type="signal peptide" evidence="1">
    <location>
        <begin position="1"/>
        <end position="16"/>
    </location>
</feature>
<organism evidence="2 3">
    <name type="scientific">Trichinella pseudospiralis</name>
    <name type="common">Parasitic roundworm</name>
    <dbReference type="NCBI Taxonomy" id="6337"/>
    <lineage>
        <taxon>Eukaryota</taxon>
        <taxon>Metazoa</taxon>
        <taxon>Ecdysozoa</taxon>
        <taxon>Nematoda</taxon>
        <taxon>Enoplea</taxon>
        <taxon>Dorylaimia</taxon>
        <taxon>Trichinellida</taxon>
        <taxon>Trichinellidae</taxon>
        <taxon>Trichinella</taxon>
    </lineage>
</organism>
<name>A0A0V1IT77_TRIPS</name>
<dbReference type="Proteomes" id="UP000054805">
    <property type="component" value="Unassembled WGS sequence"/>
</dbReference>
<dbReference type="AlphaFoldDB" id="A0A0V1IT77"/>
<protein>
    <submittedName>
        <fullName evidence="2">Uncharacterized protein</fullName>
    </submittedName>
</protein>
<proteinExistence type="predicted"/>